<sequence>MEDWKGSERDIEFIKDDNGNYNCSNCDLGECNGCITGSDDPCACNHEELE</sequence>
<accession>A0A382DNJ8</accession>
<reference evidence="1" key="1">
    <citation type="submission" date="2018-05" db="EMBL/GenBank/DDBJ databases">
        <authorList>
            <person name="Lanie J.A."/>
            <person name="Ng W.-L."/>
            <person name="Kazmierczak K.M."/>
            <person name="Andrzejewski T.M."/>
            <person name="Davidsen T.M."/>
            <person name="Wayne K.J."/>
            <person name="Tettelin H."/>
            <person name="Glass J.I."/>
            <person name="Rusch D."/>
            <person name="Podicherti R."/>
            <person name="Tsui H.-C.T."/>
            <person name="Winkler M.E."/>
        </authorList>
    </citation>
    <scope>NUCLEOTIDE SEQUENCE</scope>
</reference>
<organism evidence="1">
    <name type="scientific">marine metagenome</name>
    <dbReference type="NCBI Taxonomy" id="408172"/>
    <lineage>
        <taxon>unclassified sequences</taxon>
        <taxon>metagenomes</taxon>
        <taxon>ecological metagenomes</taxon>
    </lineage>
</organism>
<protein>
    <submittedName>
        <fullName evidence="1">Uncharacterized protein</fullName>
    </submittedName>
</protein>
<dbReference type="AlphaFoldDB" id="A0A382DNJ8"/>
<name>A0A382DNJ8_9ZZZZ</name>
<gene>
    <name evidence="1" type="ORF">METZ01_LOCUS192880</name>
</gene>
<proteinExistence type="predicted"/>
<dbReference type="EMBL" id="UINC01040322">
    <property type="protein sequence ID" value="SVB40026.1"/>
    <property type="molecule type" value="Genomic_DNA"/>
</dbReference>
<evidence type="ECO:0000313" key="1">
    <source>
        <dbReference type="EMBL" id="SVB40026.1"/>
    </source>
</evidence>